<organism evidence="1">
    <name type="scientific">Timema bartmani</name>
    <dbReference type="NCBI Taxonomy" id="61472"/>
    <lineage>
        <taxon>Eukaryota</taxon>
        <taxon>Metazoa</taxon>
        <taxon>Ecdysozoa</taxon>
        <taxon>Arthropoda</taxon>
        <taxon>Hexapoda</taxon>
        <taxon>Insecta</taxon>
        <taxon>Pterygota</taxon>
        <taxon>Neoptera</taxon>
        <taxon>Polyneoptera</taxon>
        <taxon>Phasmatodea</taxon>
        <taxon>Timematodea</taxon>
        <taxon>Timematoidea</taxon>
        <taxon>Timematidae</taxon>
        <taxon>Timema</taxon>
    </lineage>
</organism>
<accession>A0A7R9ERA6</accession>
<sequence>MTSIEKERVVGARCVTTSNYWQRQVSVSVTREDITSMSDILAQSIACLKVEPARFPQSKLINVRVYVRSITCCYAAVASLGTITSRSHHKSAGGTQASSEWSAVANFGTGKRLRLDRISVSGSALINIFDCLRLSIAYCDERPVVLRSEKTTITSFEYRKSPSSNTIGAPRFPKRCLDSIPGVAIETDPRGIMIVVLGGYFMEEGFERLSISCTDPARDTTNSFFKNLNNDIGGHIALGFTLTIDWIAGDRVDVSILTRALIALPVLRSKRSLVPLFSLLTSKYFPWHVPASAEVMSITTAALYLPGMYREYLGLPTPE</sequence>
<gene>
    <name evidence="1" type="ORF">TBIB3V08_LOCUS2398</name>
</gene>
<protein>
    <submittedName>
        <fullName evidence="1">Uncharacterized protein</fullName>
    </submittedName>
</protein>
<dbReference type="EMBL" id="OD564806">
    <property type="protein sequence ID" value="CAD7439853.1"/>
    <property type="molecule type" value="Genomic_DNA"/>
</dbReference>
<reference evidence="1" key="1">
    <citation type="submission" date="2020-11" db="EMBL/GenBank/DDBJ databases">
        <authorList>
            <person name="Tran Van P."/>
        </authorList>
    </citation>
    <scope>NUCLEOTIDE SEQUENCE</scope>
</reference>
<name>A0A7R9ERA6_9NEOP</name>
<dbReference type="AlphaFoldDB" id="A0A7R9ERA6"/>
<proteinExistence type="predicted"/>
<evidence type="ECO:0000313" key="1">
    <source>
        <dbReference type="EMBL" id="CAD7439853.1"/>
    </source>
</evidence>